<feature type="region of interest" description="Disordered" evidence="1">
    <location>
        <begin position="268"/>
        <end position="297"/>
    </location>
</feature>
<accession>A0A3N4HG80</accession>
<name>A0A3N4HG80_ASCIM</name>
<feature type="compositionally biased region" description="Pro residues" evidence="1">
    <location>
        <begin position="342"/>
        <end position="360"/>
    </location>
</feature>
<reference evidence="2 3" key="1">
    <citation type="journal article" date="2018" name="Nat. Ecol. Evol.">
        <title>Pezizomycetes genomes reveal the molecular basis of ectomycorrhizal truffle lifestyle.</title>
        <authorList>
            <person name="Murat C."/>
            <person name="Payen T."/>
            <person name="Noel B."/>
            <person name="Kuo A."/>
            <person name="Morin E."/>
            <person name="Chen J."/>
            <person name="Kohler A."/>
            <person name="Krizsan K."/>
            <person name="Balestrini R."/>
            <person name="Da Silva C."/>
            <person name="Montanini B."/>
            <person name="Hainaut M."/>
            <person name="Levati E."/>
            <person name="Barry K.W."/>
            <person name="Belfiori B."/>
            <person name="Cichocki N."/>
            <person name="Clum A."/>
            <person name="Dockter R.B."/>
            <person name="Fauchery L."/>
            <person name="Guy J."/>
            <person name="Iotti M."/>
            <person name="Le Tacon F."/>
            <person name="Lindquist E.A."/>
            <person name="Lipzen A."/>
            <person name="Malagnac F."/>
            <person name="Mello A."/>
            <person name="Molinier V."/>
            <person name="Miyauchi S."/>
            <person name="Poulain J."/>
            <person name="Riccioni C."/>
            <person name="Rubini A."/>
            <person name="Sitrit Y."/>
            <person name="Splivallo R."/>
            <person name="Traeger S."/>
            <person name="Wang M."/>
            <person name="Zifcakova L."/>
            <person name="Wipf D."/>
            <person name="Zambonelli A."/>
            <person name="Paolocci F."/>
            <person name="Nowrousian M."/>
            <person name="Ottonello S."/>
            <person name="Baldrian P."/>
            <person name="Spatafora J.W."/>
            <person name="Henrissat B."/>
            <person name="Nagy L.G."/>
            <person name="Aury J.M."/>
            <person name="Wincker P."/>
            <person name="Grigoriev I.V."/>
            <person name="Bonfante P."/>
            <person name="Martin F.M."/>
        </authorList>
    </citation>
    <scope>NUCLEOTIDE SEQUENCE [LARGE SCALE GENOMIC DNA]</scope>
    <source>
        <strain evidence="2 3">RN42</strain>
    </source>
</reference>
<feature type="region of interest" description="Disordered" evidence="1">
    <location>
        <begin position="173"/>
        <end position="205"/>
    </location>
</feature>
<gene>
    <name evidence="2" type="ORF">BJ508DRAFT_334374</name>
</gene>
<sequence>MSADTASQVDGNENDAASIVAEKSWSLPPRSILDEPLFAPLSLQASMPFKTSKIKKKESEAEVHVESVVTPSRPVLPVHHQSVPNPRHARLFEGLEAPPSDHHHRFGNGRIKTESQPPAFKHHKLHQSRIMPDDYVLHKKNGQTVRLNTVAPIRPRQLKIEDTGSPLYLSQPDQPLQPHTSAVLPSTPKWKTSRVSTSGNGVNPELSARSVKENFQQSLLPPFSPPPSAPFPFVQLSSQTIQRLLLAAFPGLPPSFLQALASTARSNMATPFPPTDQPWFHHQPPPNTTGVPTFSSNNPYANFYPSLNNSAFPQQSAAHPYPQGQYDQFVYAEQQVPHQQPVHPPQPPPPPPHQPAPNQPAPGLNIDSNQLGHLLTALLSQNNMQPLRIG</sequence>
<evidence type="ECO:0000313" key="2">
    <source>
        <dbReference type="EMBL" id="RPA73099.1"/>
    </source>
</evidence>
<evidence type="ECO:0000313" key="3">
    <source>
        <dbReference type="Proteomes" id="UP000275078"/>
    </source>
</evidence>
<evidence type="ECO:0000256" key="1">
    <source>
        <dbReference type="SAM" id="MobiDB-lite"/>
    </source>
</evidence>
<proteinExistence type="predicted"/>
<keyword evidence="3" id="KW-1185">Reference proteome</keyword>
<feature type="compositionally biased region" description="Polar residues" evidence="1">
    <location>
        <begin position="173"/>
        <end position="201"/>
    </location>
</feature>
<dbReference type="AlphaFoldDB" id="A0A3N4HG80"/>
<dbReference type="Proteomes" id="UP000275078">
    <property type="component" value="Unassembled WGS sequence"/>
</dbReference>
<protein>
    <submittedName>
        <fullName evidence="2">Uncharacterized protein</fullName>
    </submittedName>
</protein>
<feature type="region of interest" description="Disordered" evidence="1">
    <location>
        <begin position="336"/>
        <end position="368"/>
    </location>
</feature>
<dbReference type="EMBL" id="ML119833">
    <property type="protein sequence ID" value="RPA73099.1"/>
    <property type="molecule type" value="Genomic_DNA"/>
</dbReference>
<organism evidence="2 3">
    <name type="scientific">Ascobolus immersus RN42</name>
    <dbReference type="NCBI Taxonomy" id="1160509"/>
    <lineage>
        <taxon>Eukaryota</taxon>
        <taxon>Fungi</taxon>
        <taxon>Dikarya</taxon>
        <taxon>Ascomycota</taxon>
        <taxon>Pezizomycotina</taxon>
        <taxon>Pezizomycetes</taxon>
        <taxon>Pezizales</taxon>
        <taxon>Ascobolaceae</taxon>
        <taxon>Ascobolus</taxon>
    </lineage>
</organism>
<feature type="compositionally biased region" description="Polar residues" evidence="1">
    <location>
        <begin position="288"/>
        <end position="297"/>
    </location>
</feature>